<dbReference type="InterPro" id="IPR052344">
    <property type="entry name" value="Transposase-related"/>
</dbReference>
<proteinExistence type="predicted"/>
<dbReference type="PANTHER" id="PTHR33678">
    <property type="entry name" value="BLL1576 PROTEIN"/>
    <property type="match status" value="1"/>
</dbReference>
<organism evidence="2 3">
    <name type="scientific">Alkaliphilus hydrothermalis</name>
    <dbReference type="NCBI Taxonomy" id="1482730"/>
    <lineage>
        <taxon>Bacteria</taxon>
        <taxon>Bacillati</taxon>
        <taxon>Bacillota</taxon>
        <taxon>Clostridia</taxon>
        <taxon>Peptostreptococcales</taxon>
        <taxon>Natronincolaceae</taxon>
        <taxon>Alkaliphilus</taxon>
    </lineage>
</organism>
<feature type="domain" description="Transposase IS66 central" evidence="1">
    <location>
        <begin position="7"/>
        <end position="105"/>
    </location>
</feature>
<sequence length="117" mass="13447">MKTQGEEKAKDTLAYEALKQIAAIYKLDNELSKCNMEDRVRQRKLIVKPQVEAFFAWVKSHQHEVPPKSETGKGFTYCLNQERYLKVFLEHGDVPLDNNATESAMLCNWVGFNIIIG</sequence>
<protein>
    <recommendedName>
        <fullName evidence="1">Transposase IS66 central domain-containing protein</fullName>
    </recommendedName>
</protein>
<gene>
    <name evidence="2" type="ORF">JOC73_001564</name>
</gene>
<dbReference type="Pfam" id="PF03050">
    <property type="entry name" value="DDE_Tnp_IS66"/>
    <property type="match status" value="1"/>
</dbReference>
<comment type="caution">
    <text evidence="2">The sequence shown here is derived from an EMBL/GenBank/DDBJ whole genome shotgun (WGS) entry which is preliminary data.</text>
</comment>
<accession>A0ABS2NQC6</accession>
<dbReference type="InterPro" id="IPR004291">
    <property type="entry name" value="Transposase_IS66_central"/>
</dbReference>
<dbReference type="EMBL" id="JAFBEE010000008">
    <property type="protein sequence ID" value="MBM7615002.1"/>
    <property type="molecule type" value="Genomic_DNA"/>
</dbReference>
<dbReference type="Proteomes" id="UP001314796">
    <property type="component" value="Unassembled WGS sequence"/>
</dbReference>
<dbReference type="PANTHER" id="PTHR33678:SF1">
    <property type="entry name" value="BLL1576 PROTEIN"/>
    <property type="match status" value="1"/>
</dbReference>
<name>A0ABS2NQC6_9FIRM</name>
<reference evidence="2 3" key="1">
    <citation type="submission" date="2021-01" db="EMBL/GenBank/DDBJ databases">
        <title>Genomic Encyclopedia of Type Strains, Phase IV (KMG-IV): sequencing the most valuable type-strain genomes for metagenomic binning, comparative biology and taxonomic classification.</title>
        <authorList>
            <person name="Goeker M."/>
        </authorList>
    </citation>
    <scope>NUCLEOTIDE SEQUENCE [LARGE SCALE GENOMIC DNA]</scope>
    <source>
        <strain evidence="2 3">DSM 25890</strain>
    </source>
</reference>
<keyword evidence="3" id="KW-1185">Reference proteome</keyword>
<evidence type="ECO:0000313" key="3">
    <source>
        <dbReference type="Proteomes" id="UP001314796"/>
    </source>
</evidence>
<evidence type="ECO:0000259" key="1">
    <source>
        <dbReference type="Pfam" id="PF03050"/>
    </source>
</evidence>
<evidence type="ECO:0000313" key="2">
    <source>
        <dbReference type="EMBL" id="MBM7615002.1"/>
    </source>
</evidence>